<gene>
    <name evidence="1" type="ORF">S12H4_43116</name>
</gene>
<name>X1TJA8_9ZZZZ</name>
<accession>X1TJA8</accession>
<dbReference type="AlphaFoldDB" id="X1TJA8"/>
<organism evidence="1">
    <name type="scientific">marine sediment metagenome</name>
    <dbReference type="NCBI Taxonomy" id="412755"/>
    <lineage>
        <taxon>unclassified sequences</taxon>
        <taxon>metagenomes</taxon>
        <taxon>ecological metagenomes</taxon>
    </lineage>
</organism>
<sequence>MQLQQPITHKFNEKRVGSICSMLVDKKNEGHIFSELAITLVSEEVKWEG</sequence>
<comment type="caution">
    <text evidence="1">The sequence shown here is derived from an EMBL/GenBank/DDBJ whole genome shotgun (WGS) entry which is preliminary data.</text>
</comment>
<proteinExistence type="predicted"/>
<dbReference type="EMBL" id="BARW01026435">
    <property type="protein sequence ID" value="GAJ05403.1"/>
    <property type="molecule type" value="Genomic_DNA"/>
</dbReference>
<reference evidence="1" key="1">
    <citation type="journal article" date="2014" name="Front. Microbiol.">
        <title>High frequency of phylogenetically diverse reductive dehalogenase-homologous genes in deep subseafloor sedimentary metagenomes.</title>
        <authorList>
            <person name="Kawai M."/>
            <person name="Futagami T."/>
            <person name="Toyoda A."/>
            <person name="Takaki Y."/>
            <person name="Nishi S."/>
            <person name="Hori S."/>
            <person name="Arai W."/>
            <person name="Tsubouchi T."/>
            <person name="Morono Y."/>
            <person name="Uchiyama I."/>
            <person name="Ito T."/>
            <person name="Fujiyama A."/>
            <person name="Inagaki F."/>
            <person name="Takami H."/>
        </authorList>
    </citation>
    <scope>NUCLEOTIDE SEQUENCE</scope>
    <source>
        <strain evidence="1">Expedition CK06-06</strain>
    </source>
</reference>
<protein>
    <submittedName>
        <fullName evidence="1">Uncharacterized protein</fullName>
    </submittedName>
</protein>
<evidence type="ECO:0000313" key="1">
    <source>
        <dbReference type="EMBL" id="GAJ05403.1"/>
    </source>
</evidence>